<organism evidence="1 2">
    <name type="scientific">Alicyclobacillus hesperidum</name>
    <dbReference type="NCBI Taxonomy" id="89784"/>
    <lineage>
        <taxon>Bacteria</taxon>
        <taxon>Bacillati</taxon>
        <taxon>Bacillota</taxon>
        <taxon>Bacilli</taxon>
        <taxon>Bacillales</taxon>
        <taxon>Alicyclobacillaceae</taxon>
        <taxon>Alicyclobacillus</taxon>
    </lineage>
</organism>
<evidence type="ECO:0000313" key="1">
    <source>
        <dbReference type="EMBL" id="SDW41376.1"/>
    </source>
</evidence>
<gene>
    <name evidence="1" type="ORF">SAMN04489725_105165</name>
</gene>
<proteinExistence type="predicted"/>
<sequence>MYQFPKIKMLRGELKRTEIRNQVKYQLTTKEFIQQRGRTTYRIALEHILGFVECADSEYERHAKPVYGTKPDRFGKPYKIVANLMYLITESGVIEQSRVSFYTRLSSHFAKQMEILLGSNGT</sequence>
<reference evidence="2" key="1">
    <citation type="submission" date="2016-10" db="EMBL/GenBank/DDBJ databases">
        <authorList>
            <person name="Varghese N."/>
        </authorList>
    </citation>
    <scope>NUCLEOTIDE SEQUENCE [LARGE SCALE GENOMIC DNA]</scope>
    <source>
        <strain evidence="2">DSM 12489</strain>
    </source>
</reference>
<name>A0A1H2TBQ4_9BACL</name>
<dbReference type="Proteomes" id="UP000182589">
    <property type="component" value="Unassembled WGS sequence"/>
</dbReference>
<dbReference type="AlphaFoldDB" id="A0A1H2TBQ4"/>
<evidence type="ECO:0000313" key="2">
    <source>
        <dbReference type="Proteomes" id="UP000182589"/>
    </source>
</evidence>
<dbReference type="STRING" id="89784.SAMN04489725_105165"/>
<accession>A0A1H2TBQ4</accession>
<protein>
    <submittedName>
        <fullName evidence="1">Uncharacterized protein</fullName>
    </submittedName>
</protein>
<dbReference type="RefSeq" id="WP_040289269.1">
    <property type="nucleotide sequence ID" value="NZ_FNOJ01000005.1"/>
</dbReference>
<dbReference type="EMBL" id="FNOJ01000005">
    <property type="protein sequence ID" value="SDW41376.1"/>
    <property type="molecule type" value="Genomic_DNA"/>
</dbReference>
<keyword evidence="2" id="KW-1185">Reference proteome</keyword>